<evidence type="ECO:0000256" key="1">
    <source>
        <dbReference type="ARBA" id="ARBA00005446"/>
    </source>
</evidence>
<organism evidence="6">
    <name type="scientific">Amphimedon queenslandica</name>
    <name type="common">Sponge</name>
    <dbReference type="NCBI Taxonomy" id="400682"/>
    <lineage>
        <taxon>Eukaryota</taxon>
        <taxon>Metazoa</taxon>
        <taxon>Porifera</taxon>
        <taxon>Demospongiae</taxon>
        <taxon>Heteroscleromorpha</taxon>
        <taxon>Haplosclerida</taxon>
        <taxon>Niphatidae</taxon>
        <taxon>Amphimedon</taxon>
    </lineage>
</organism>
<dbReference type="GO" id="GO:0005694">
    <property type="term" value="C:chromosome"/>
    <property type="evidence" value="ECO:0007669"/>
    <property type="project" value="TreeGrafter"/>
</dbReference>
<evidence type="ECO:0000256" key="2">
    <source>
        <dbReference type="ARBA" id="ARBA00023125"/>
    </source>
</evidence>
<dbReference type="AlphaFoldDB" id="A0A1X7V2P9"/>
<dbReference type="OrthoDB" id="5948939at2759"/>
<dbReference type="EnsemblMetazoa" id="Aqu2.1.34530_001">
    <property type="protein sequence ID" value="Aqu2.1.34530_001"/>
    <property type="gene ID" value="Aqu2.1.34530"/>
</dbReference>
<evidence type="ECO:0000256" key="5">
    <source>
        <dbReference type="ARBA" id="ARBA00034808"/>
    </source>
</evidence>
<dbReference type="InterPro" id="IPR027417">
    <property type="entry name" value="P-loop_NTPase"/>
</dbReference>
<evidence type="ECO:0000256" key="3">
    <source>
        <dbReference type="ARBA" id="ARBA00023235"/>
    </source>
</evidence>
<keyword evidence="2" id="KW-0238">DNA-binding</keyword>
<evidence type="ECO:0000313" key="6">
    <source>
        <dbReference type="EnsemblMetazoa" id="Aqu2.1.34530_001"/>
    </source>
</evidence>
<proteinExistence type="inferred from homology"/>
<comment type="catalytic activity">
    <reaction evidence="4">
        <text>Couples ATP hydrolysis with the unwinding of duplex DNA by translocating in the 3'-5' direction.</text>
        <dbReference type="EC" id="5.6.2.4"/>
    </reaction>
</comment>
<sequence length="322" mass="36381">MGSHRATSTCLFFNAMRNDAQGLRDHGTPWSLVSSLQALMQDQVLSLRDEGVSAVIACNFSENVETLKSDIVCGKYLFVFVTPELLLTDRKWTDVFRSQGDEFRKDFSKLGDFCGFILKNVKFIALALSVTMSKSTWTDSEMEEVFDSVLEELRAKRLQLEKSRMGVVIATVAFRLGTDCPNVCKETGWAGRDGQLSFATLYYNGQDISFAFMEKEIVEYWPPKENCLKCGKAIPIAELKSHISMCEKSLISIFEELQCSMEGETFEMVDGAPLRLFAHSVYDFTCGIEPSKINVKISGFRFSIPGFFVESKEALHIHVYHY</sequence>
<dbReference type="Gene3D" id="3.40.50.300">
    <property type="entry name" value="P-loop containing nucleotide triphosphate hydrolases"/>
    <property type="match status" value="1"/>
</dbReference>
<protein>
    <recommendedName>
        <fullName evidence="5">DNA 3'-5' helicase</fullName>
        <ecNumber evidence="5">5.6.2.4</ecNumber>
    </recommendedName>
</protein>
<dbReference type="GO" id="GO:0009378">
    <property type="term" value="F:four-way junction helicase activity"/>
    <property type="evidence" value="ECO:0007669"/>
    <property type="project" value="TreeGrafter"/>
</dbReference>
<dbReference type="GO" id="GO:0006281">
    <property type="term" value="P:DNA repair"/>
    <property type="evidence" value="ECO:0007669"/>
    <property type="project" value="TreeGrafter"/>
</dbReference>
<evidence type="ECO:0000256" key="4">
    <source>
        <dbReference type="ARBA" id="ARBA00034617"/>
    </source>
</evidence>
<dbReference type="GO" id="GO:0043138">
    <property type="term" value="F:3'-5' DNA helicase activity"/>
    <property type="evidence" value="ECO:0007669"/>
    <property type="project" value="UniProtKB-EC"/>
</dbReference>
<dbReference type="EC" id="5.6.2.4" evidence="5"/>
<dbReference type="PANTHER" id="PTHR13710">
    <property type="entry name" value="DNA HELICASE RECQ FAMILY MEMBER"/>
    <property type="match status" value="1"/>
</dbReference>
<keyword evidence="3" id="KW-0413">Isomerase</keyword>
<dbReference type="InParanoid" id="A0A1X7V2P9"/>
<dbReference type="GO" id="GO:0003677">
    <property type="term" value="F:DNA binding"/>
    <property type="evidence" value="ECO:0007669"/>
    <property type="project" value="UniProtKB-KW"/>
</dbReference>
<comment type="similarity">
    <text evidence="1">Belongs to the helicase family. RecQ subfamily.</text>
</comment>
<name>A0A1X7V2P9_AMPQE</name>
<dbReference type="PANTHER" id="PTHR13710:SF105">
    <property type="entry name" value="ATP-DEPENDENT DNA HELICASE Q1"/>
    <property type="match status" value="1"/>
</dbReference>
<accession>A0A1X7V2P9</accession>
<reference evidence="6" key="1">
    <citation type="submission" date="2017-05" db="UniProtKB">
        <authorList>
            <consortium name="EnsemblMetazoa"/>
        </authorList>
    </citation>
    <scope>IDENTIFICATION</scope>
</reference>
<dbReference type="GO" id="GO:0005737">
    <property type="term" value="C:cytoplasm"/>
    <property type="evidence" value="ECO:0007669"/>
    <property type="project" value="TreeGrafter"/>
</dbReference>
<dbReference type="GO" id="GO:0006310">
    <property type="term" value="P:DNA recombination"/>
    <property type="evidence" value="ECO:0007669"/>
    <property type="project" value="TreeGrafter"/>
</dbReference>